<dbReference type="OrthoDB" id="6362223at2759"/>
<dbReference type="EMBL" id="CACRXK020010915">
    <property type="protein sequence ID" value="CAB4020358.1"/>
    <property type="molecule type" value="Genomic_DNA"/>
</dbReference>
<keyword evidence="2" id="KW-1185">Reference proteome</keyword>
<gene>
    <name evidence="1" type="ORF">PACLA_8A065137</name>
</gene>
<feature type="non-terminal residue" evidence="1">
    <location>
        <position position="1"/>
    </location>
</feature>
<dbReference type="PANTHER" id="PTHR35385:SF2">
    <property type="entry name" value="PROTEIN B, PUTATIVE-RELATED"/>
    <property type="match status" value="1"/>
</dbReference>
<evidence type="ECO:0000313" key="1">
    <source>
        <dbReference type="EMBL" id="CAB4020358.1"/>
    </source>
</evidence>
<dbReference type="PANTHER" id="PTHR35385">
    <property type="entry name" value="PROTEIN B, PUTATIVE-RELATED-RELATED"/>
    <property type="match status" value="1"/>
</dbReference>
<sequence length="140" mass="15480">IAQSNDFAFLDSSSNKEEYNIRVFVMVTHSVCGALPLGIVLTSDEKKQTLVHALPFYGAYPSTGPKVIMTDNCSELREALKMLHRANSMEFTVDVLSGKARRNDGMGFQKPTAEEQQSAMAKISKVGDNMYRVPSISKED</sequence>
<dbReference type="AlphaFoldDB" id="A0A6S7KIK8"/>
<name>A0A6S7KIK8_PARCT</name>
<organism evidence="1 2">
    <name type="scientific">Paramuricea clavata</name>
    <name type="common">Red gorgonian</name>
    <name type="synonym">Violescent sea-whip</name>
    <dbReference type="NCBI Taxonomy" id="317549"/>
    <lineage>
        <taxon>Eukaryota</taxon>
        <taxon>Metazoa</taxon>
        <taxon>Cnidaria</taxon>
        <taxon>Anthozoa</taxon>
        <taxon>Octocorallia</taxon>
        <taxon>Malacalcyonacea</taxon>
        <taxon>Plexauridae</taxon>
        <taxon>Paramuricea</taxon>
    </lineage>
</organism>
<protein>
    <submittedName>
        <fullName evidence="1">Uncharacterized protein</fullName>
    </submittedName>
</protein>
<accession>A0A6S7KIK8</accession>
<dbReference type="Proteomes" id="UP001152795">
    <property type="component" value="Unassembled WGS sequence"/>
</dbReference>
<comment type="caution">
    <text evidence="1">The sequence shown here is derived from an EMBL/GenBank/DDBJ whole genome shotgun (WGS) entry which is preliminary data.</text>
</comment>
<proteinExistence type="predicted"/>
<evidence type="ECO:0000313" key="2">
    <source>
        <dbReference type="Proteomes" id="UP001152795"/>
    </source>
</evidence>
<reference evidence="1" key="1">
    <citation type="submission" date="2020-04" db="EMBL/GenBank/DDBJ databases">
        <authorList>
            <person name="Alioto T."/>
            <person name="Alioto T."/>
            <person name="Gomez Garrido J."/>
        </authorList>
    </citation>
    <scope>NUCLEOTIDE SEQUENCE</scope>
    <source>
        <strain evidence="1">A484AB</strain>
    </source>
</reference>